<dbReference type="Proteomes" id="UP000823561">
    <property type="component" value="Chromosome 2"/>
</dbReference>
<feature type="compositionally biased region" description="Basic and acidic residues" evidence="2">
    <location>
        <begin position="279"/>
        <end position="289"/>
    </location>
</feature>
<dbReference type="EMBL" id="JADWDJ010000002">
    <property type="protein sequence ID" value="KAG5285108.1"/>
    <property type="molecule type" value="Genomic_DNA"/>
</dbReference>
<feature type="coiled-coil region" evidence="1">
    <location>
        <begin position="71"/>
        <end position="112"/>
    </location>
</feature>
<dbReference type="AlphaFoldDB" id="A0AAV6HCU5"/>
<gene>
    <name evidence="3" type="ORF">AALO_G00034160</name>
</gene>
<dbReference type="GO" id="GO:0051225">
    <property type="term" value="P:spindle assembly"/>
    <property type="evidence" value="ECO:0007669"/>
    <property type="project" value="InterPro"/>
</dbReference>
<proteinExistence type="predicted"/>
<evidence type="ECO:0000313" key="4">
    <source>
        <dbReference type="Proteomes" id="UP000823561"/>
    </source>
</evidence>
<evidence type="ECO:0000256" key="1">
    <source>
        <dbReference type="SAM" id="Coils"/>
    </source>
</evidence>
<evidence type="ECO:0000256" key="2">
    <source>
        <dbReference type="SAM" id="MobiDB-lite"/>
    </source>
</evidence>
<evidence type="ECO:0008006" key="5">
    <source>
        <dbReference type="Google" id="ProtNLM"/>
    </source>
</evidence>
<sequence length="637" mass="73641">MVDRDLKRWAIKEFNYPSNKLPPDRCLRKFCAGQRSSIWKYVTQHVFKEKKVEIKRRNVNWYKRLEDDELKKVESLRKREIQKEIKELKAQIHKQDISLKEAEEDLQRNERACSVSWAHHEERGRRELLLRSYLQRCGDVRRSLTDDTQPIREQRQGLEEHLSKGEVELSFDLSGGGHGLNVEPLVMHEVRKLCEDRVRYLKCVQAEADADNQKSTAAVCADHLAEREADYKDWLNAVKAFLQTHPPRHVLASFHVLAHQQQRAHQQPGPEGAQTSLRSQEEQKTEETRPSLNTLFQLAWVEAEQGVVELTRTRSRTQELRNDIRVLLNEETMLLDDQDQLKHAALSQWLQRVSRTAEQSSVQEQCAQMEAQALQTGRHAHNLRQQHRSIMGLRRSVVNRQKNVQDLITGISIAQRELVHMRSEISQFLRASLLPLYEEIVELTGALCSHVVVEARQFGNVPMAALDCRDLSGDQKVPACQLSIYRINTPRFLKLCNSLDFPMYKAPAELLHLVVLQPEIRPTEKPCSCSPPPRQPTPAITQLPATGLARLPAPDCQALVERVRCVDEELQRVVLPRATEALQLCNKGLDSCTQVRTAIKHWWEQPAQFALPDMCVEGKTFLQWLYRWKRATKKHEV</sequence>
<keyword evidence="4" id="KW-1185">Reference proteome</keyword>
<dbReference type="GO" id="GO:0005813">
    <property type="term" value="C:centrosome"/>
    <property type="evidence" value="ECO:0007669"/>
    <property type="project" value="TreeGrafter"/>
</dbReference>
<evidence type="ECO:0000313" key="3">
    <source>
        <dbReference type="EMBL" id="KAG5285108.1"/>
    </source>
</evidence>
<dbReference type="GO" id="GO:0070652">
    <property type="term" value="C:HAUS complex"/>
    <property type="evidence" value="ECO:0007669"/>
    <property type="project" value="InterPro"/>
</dbReference>
<reference evidence="3" key="1">
    <citation type="submission" date="2020-10" db="EMBL/GenBank/DDBJ databases">
        <title>Chromosome-scale genome assembly of the Allis shad, Alosa alosa.</title>
        <authorList>
            <person name="Margot Z."/>
            <person name="Christophe K."/>
            <person name="Cabau C."/>
            <person name="Louis A."/>
            <person name="Berthelot C."/>
            <person name="Parey E."/>
            <person name="Roest Crollius H."/>
            <person name="Montfort J."/>
            <person name="Robinson-Rechavi M."/>
            <person name="Bucao C."/>
            <person name="Bouchez O."/>
            <person name="Gislard M."/>
            <person name="Lluch J."/>
            <person name="Milhes M."/>
            <person name="Lampietro C."/>
            <person name="Lopez Roques C."/>
            <person name="Donnadieu C."/>
            <person name="Braasch I."/>
            <person name="Desvignes T."/>
            <person name="Postlethwait J."/>
            <person name="Bobe J."/>
            <person name="Guiguen Y."/>
        </authorList>
    </citation>
    <scope>NUCLEOTIDE SEQUENCE</scope>
    <source>
        <strain evidence="3">M-15738</strain>
        <tissue evidence="3">Blood</tissue>
    </source>
</reference>
<protein>
    <recommendedName>
        <fullName evidence="5">HAUS augmin-like complex subunit 5</fullName>
    </recommendedName>
</protein>
<dbReference type="GO" id="GO:0007098">
    <property type="term" value="P:centrosome cycle"/>
    <property type="evidence" value="ECO:0007669"/>
    <property type="project" value="TreeGrafter"/>
</dbReference>
<organism evidence="3 4">
    <name type="scientific">Alosa alosa</name>
    <name type="common">allis shad</name>
    <dbReference type="NCBI Taxonomy" id="278164"/>
    <lineage>
        <taxon>Eukaryota</taxon>
        <taxon>Metazoa</taxon>
        <taxon>Chordata</taxon>
        <taxon>Craniata</taxon>
        <taxon>Vertebrata</taxon>
        <taxon>Euteleostomi</taxon>
        <taxon>Actinopterygii</taxon>
        <taxon>Neopterygii</taxon>
        <taxon>Teleostei</taxon>
        <taxon>Clupei</taxon>
        <taxon>Clupeiformes</taxon>
        <taxon>Clupeoidei</taxon>
        <taxon>Clupeidae</taxon>
        <taxon>Alosa</taxon>
    </lineage>
</organism>
<feature type="region of interest" description="Disordered" evidence="2">
    <location>
        <begin position="259"/>
        <end position="289"/>
    </location>
</feature>
<keyword evidence="1" id="KW-0175">Coiled coil</keyword>
<dbReference type="Pfam" id="PF14817">
    <property type="entry name" value="HAUS5"/>
    <property type="match status" value="1"/>
</dbReference>
<name>A0AAV6HCU5_9TELE</name>
<accession>A0AAV6HCU5</accession>
<comment type="caution">
    <text evidence="3">The sequence shown here is derived from an EMBL/GenBank/DDBJ whole genome shotgun (WGS) entry which is preliminary data.</text>
</comment>
<dbReference type="InterPro" id="IPR029131">
    <property type="entry name" value="HAUS5"/>
</dbReference>
<dbReference type="PANTHER" id="PTHR28588">
    <property type="entry name" value="HAUS AUGMIN-LIKE COMPLEX SUBUNIT 5"/>
    <property type="match status" value="1"/>
</dbReference>
<dbReference type="PANTHER" id="PTHR28588:SF1">
    <property type="entry name" value="HAUS AUGMIN-LIKE COMPLEX SUBUNIT 5"/>
    <property type="match status" value="1"/>
</dbReference>